<organism evidence="9">
    <name type="scientific">Streptomyces sp. Y1</name>
    <dbReference type="NCBI Taxonomy" id="3238634"/>
    <lineage>
        <taxon>Bacteria</taxon>
        <taxon>Bacillati</taxon>
        <taxon>Actinomycetota</taxon>
        <taxon>Actinomycetes</taxon>
        <taxon>Kitasatosporales</taxon>
        <taxon>Streptomycetaceae</taxon>
        <taxon>Streptomyces</taxon>
    </lineage>
</organism>
<keyword evidence="3" id="KW-1003">Cell membrane</keyword>
<feature type="transmembrane region" description="Helical" evidence="8">
    <location>
        <begin position="302"/>
        <end position="319"/>
    </location>
</feature>
<evidence type="ECO:0000256" key="2">
    <source>
        <dbReference type="ARBA" id="ARBA00022448"/>
    </source>
</evidence>
<protein>
    <submittedName>
        <fullName evidence="9">MFS transporter</fullName>
    </submittedName>
</protein>
<dbReference type="PANTHER" id="PTHR23517">
    <property type="entry name" value="RESISTANCE PROTEIN MDTM, PUTATIVE-RELATED-RELATED"/>
    <property type="match status" value="1"/>
</dbReference>
<feature type="transmembrane region" description="Helical" evidence="8">
    <location>
        <begin position="96"/>
        <end position="114"/>
    </location>
</feature>
<evidence type="ECO:0000256" key="1">
    <source>
        <dbReference type="ARBA" id="ARBA00004651"/>
    </source>
</evidence>
<dbReference type="RefSeq" id="WP_052707519.1">
    <property type="nucleotide sequence ID" value="NZ_CP163445.1"/>
</dbReference>
<dbReference type="GO" id="GO:0022857">
    <property type="term" value="F:transmembrane transporter activity"/>
    <property type="evidence" value="ECO:0007669"/>
    <property type="project" value="InterPro"/>
</dbReference>
<accession>A0AB39TT99</accession>
<dbReference type="Pfam" id="PF07690">
    <property type="entry name" value="MFS_1"/>
    <property type="match status" value="1"/>
</dbReference>
<dbReference type="InterPro" id="IPR011701">
    <property type="entry name" value="MFS"/>
</dbReference>
<comment type="subcellular location">
    <subcellularLocation>
        <location evidence="1">Cell membrane</location>
        <topology evidence="1">Multi-pass membrane protein</topology>
    </subcellularLocation>
</comment>
<evidence type="ECO:0000256" key="3">
    <source>
        <dbReference type="ARBA" id="ARBA00022475"/>
    </source>
</evidence>
<feature type="transmembrane region" description="Helical" evidence="8">
    <location>
        <begin position="182"/>
        <end position="201"/>
    </location>
</feature>
<feature type="transmembrane region" description="Helical" evidence="8">
    <location>
        <begin position="235"/>
        <end position="260"/>
    </location>
</feature>
<dbReference type="InterPro" id="IPR050171">
    <property type="entry name" value="MFS_Transporters"/>
</dbReference>
<evidence type="ECO:0000256" key="8">
    <source>
        <dbReference type="SAM" id="Phobius"/>
    </source>
</evidence>
<evidence type="ECO:0000256" key="6">
    <source>
        <dbReference type="ARBA" id="ARBA00023136"/>
    </source>
</evidence>
<feature type="transmembrane region" description="Helical" evidence="8">
    <location>
        <begin position="38"/>
        <end position="56"/>
    </location>
</feature>
<dbReference type="PANTHER" id="PTHR23517:SF2">
    <property type="entry name" value="MULTIDRUG RESISTANCE PROTEIN MDTH"/>
    <property type="match status" value="1"/>
</dbReference>
<proteinExistence type="predicted"/>
<evidence type="ECO:0000313" key="9">
    <source>
        <dbReference type="EMBL" id="XDQ82468.1"/>
    </source>
</evidence>
<sequence length="439" mass="44595">MSGDGAGEKPSPAARVLRAVTGGVPAPGPARRLALGQLVDSVGFGINLLTLPFFLARVVELPAAQVGLVLSVGGAVGVWAGVPVGHVADRLGLRRVLVCAYLLHVVVAAVTPFARSFGTAAAVVGLTSFCFEGSRAVRHAVIARTAGPQRATFRAQLRSITNIGVALGSVLAGVATQVDSTLAFSLALWGKALCLLLVAVIQSTLPAYEALPPAAPAEGTGETPRRSVALKDAPYLTVTALNAVLFMSGQVLTLGIPLWIASRHAAPGWMSAALLLANTVIVVVFQVRMTRGIDSPAAAGRAWVRSGLALLLTCAALAATDSVPVAVSVPLFFLALLVFTAAEMWHSAGSFELALGLAPPHAAAQYQGVFNLGEGIATALGPAAIAGCVTVGGPGWIGLGLVFAACGLLAPAATDWARRTRHPDPALPEPGASPDQVSA</sequence>
<feature type="transmembrane region" description="Helical" evidence="8">
    <location>
        <begin position="266"/>
        <end position="290"/>
    </location>
</feature>
<feature type="region of interest" description="Disordered" evidence="7">
    <location>
        <begin position="420"/>
        <end position="439"/>
    </location>
</feature>
<keyword evidence="5 8" id="KW-1133">Transmembrane helix</keyword>
<keyword evidence="6 8" id="KW-0472">Membrane</keyword>
<dbReference type="Gene3D" id="1.20.1250.20">
    <property type="entry name" value="MFS general substrate transporter like domains"/>
    <property type="match status" value="1"/>
</dbReference>
<evidence type="ECO:0000256" key="4">
    <source>
        <dbReference type="ARBA" id="ARBA00022692"/>
    </source>
</evidence>
<keyword evidence="4 8" id="KW-0812">Transmembrane</keyword>
<reference evidence="9" key="1">
    <citation type="submission" date="2024-07" db="EMBL/GenBank/DDBJ databases">
        <authorList>
            <person name="Yu S.T."/>
        </authorList>
    </citation>
    <scope>NUCLEOTIDE SEQUENCE</scope>
    <source>
        <strain evidence="9">Y1</strain>
    </source>
</reference>
<gene>
    <name evidence="9" type="ORF">AB2U05_30240</name>
</gene>
<dbReference type="SUPFAM" id="SSF103473">
    <property type="entry name" value="MFS general substrate transporter"/>
    <property type="match status" value="1"/>
</dbReference>
<keyword evidence="2" id="KW-0813">Transport</keyword>
<dbReference type="InterPro" id="IPR036259">
    <property type="entry name" value="MFS_trans_sf"/>
</dbReference>
<name>A0AB39TT99_9ACTN</name>
<dbReference type="EMBL" id="CP163445">
    <property type="protein sequence ID" value="XDQ82468.1"/>
    <property type="molecule type" value="Genomic_DNA"/>
</dbReference>
<feature type="transmembrane region" description="Helical" evidence="8">
    <location>
        <begin position="157"/>
        <end position="176"/>
    </location>
</feature>
<dbReference type="AlphaFoldDB" id="A0AB39TT99"/>
<feature type="transmembrane region" description="Helical" evidence="8">
    <location>
        <begin position="62"/>
        <end position="84"/>
    </location>
</feature>
<dbReference type="GO" id="GO:0005886">
    <property type="term" value="C:plasma membrane"/>
    <property type="evidence" value="ECO:0007669"/>
    <property type="project" value="UniProtKB-SubCell"/>
</dbReference>
<evidence type="ECO:0000256" key="5">
    <source>
        <dbReference type="ARBA" id="ARBA00022989"/>
    </source>
</evidence>
<evidence type="ECO:0000256" key="7">
    <source>
        <dbReference type="SAM" id="MobiDB-lite"/>
    </source>
</evidence>